<dbReference type="SUPFAM" id="SSF75011">
    <property type="entry name" value="3-carboxy-cis,cis-mucoante lactonizing enzyme"/>
    <property type="match status" value="1"/>
</dbReference>
<evidence type="ECO:0000313" key="1">
    <source>
        <dbReference type="EMBL" id="KAK8871866.1"/>
    </source>
</evidence>
<comment type="caution">
    <text evidence="1">The sequence shown here is derived from an EMBL/GenBank/DDBJ whole genome shotgun (WGS) entry which is preliminary data.</text>
</comment>
<dbReference type="EMBL" id="JAPFFF010000013">
    <property type="protein sequence ID" value="KAK8871866.1"/>
    <property type="molecule type" value="Genomic_DNA"/>
</dbReference>
<reference evidence="1 2" key="1">
    <citation type="submission" date="2024-04" db="EMBL/GenBank/DDBJ databases">
        <title>Tritrichomonas musculus Genome.</title>
        <authorList>
            <person name="Alves-Ferreira E."/>
            <person name="Grigg M."/>
            <person name="Lorenzi H."/>
            <person name="Galac M."/>
        </authorList>
    </citation>
    <scope>NUCLEOTIDE SEQUENCE [LARGE SCALE GENOMIC DNA]</scope>
    <source>
        <strain evidence="1 2">EAF2021</strain>
    </source>
</reference>
<sequence length="310" mass="35451">MTTIDLKSLLKIEDLKEGSGFSEPSIKINMGYDKNLYVLLKETAPPPIVQGIVAFPNTNADTKYCGIIYTIDWDRFTITKKKIIQIGELHLDYYQFLPLGDEYLLVACRSWNKKNGPEKNALVIDKEGTKLREFCLGDGISQTITTPDEKIITGYFDEGVFGNFGWNEPIGSCGLIAWDKNGNQVWRNNKYGIDDVYAMDYFKDNLYFYFYYDFNFVKTDFTNDKVFKIGEKGFNSFTISDDESKIIVDGGYDNHSSFYVYEFGEGTGTNKQKVTFEINGNKVENVYPVFLGNSKLIFEKDGQLYASNFI</sequence>
<evidence type="ECO:0000313" key="2">
    <source>
        <dbReference type="Proteomes" id="UP001470230"/>
    </source>
</evidence>
<dbReference type="Proteomes" id="UP001470230">
    <property type="component" value="Unassembled WGS sequence"/>
</dbReference>
<protein>
    <submittedName>
        <fullName evidence="1">Uncharacterized protein</fullName>
    </submittedName>
</protein>
<gene>
    <name evidence="1" type="ORF">M9Y10_007611</name>
</gene>
<name>A0ABR2J280_9EUKA</name>
<proteinExistence type="predicted"/>
<keyword evidence="2" id="KW-1185">Reference proteome</keyword>
<organism evidence="1 2">
    <name type="scientific">Tritrichomonas musculus</name>
    <dbReference type="NCBI Taxonomy" id="1915356"/>
    <lineage>
        <taxon>Eukaryota</taxon>
        <taxon>Metamonada</taxon>
        <taxon>Parabasalia</taxon>
        <taxon>Tritrichomonadida</taxon>
        <taxon>Tritrichomonadidae</taxon>
        <taxon>Tritrichomonas</taxon>
    </lineage>
</organism>
<accession>A0ABR2J280</accession>